<dbReference type="EMBL" id="JALLPJ020000197">
    <property type="protein sequence ID" value="KAL3799049.1"/>
    <property type="molecule type" value="Genomic_DNA"/>
</dbReference>
<dbReference type="SUPFAM" id="SSF143744">
    <property type="entry name" value="GlcG-like"/>
    <property type="match status" value="1"/>
</dbReference>
<proteinExistence type="predicted"/>
<accession>A0ABD3QH13</accession>
<dbReference type="Proteomes" id="UP001530400">
    <property type="component" value="Unassembled WGS sequence"/>
</dbReference>
<dbReference type="InterPro" id="IPR005624">
    <property type="entry name" value="PduO/GlcC-like"/>
</dbReference>
<dbReference type="InterPro" id="IPR052517">
    <property type="entry name" value="GlcG_carb_metab_protein"/>
</dbReference>
<comment type="caution">
    <text evidence="1">The sequence shown here is derived from an EMBL/GenBank/DDBJ whole genome shotgun (WGS) entry which is preliminary data.</text>
</comment>
<protein>
    <recommendedName>
        <fullName evidence="3">Heme-binding protein</fullName>
    </recommendedName>
</protein>
<dbReference type="PANTHER" id="PTHR34309">
    <property type="entry name" value="SLR1406 PROTEIN"/>
    <property type="match status" value="1"/>
</dbReference>
<dbReference type="PANTHER" id="PTHR34309:SF10">
    <property type="entry name" value="SLR1406 PROTEIN"/>
    <property type="match status" value="1"/>
</dbReference>
<dbReference type="AlphaFoldDB" id="A0ABD3QH13"/>
<organism evidence="1 2">
    <name type="scientific">Cyclotella atomus</name>
    <dbReference type="NCBI Taxonomy" id="382360"/>
    <lineage>
        <taxon>Eukaryota</taxon>
        <taxon>Sar</taxon>
        <taxon>Stramenopiles</taxon>
        <taxon>Ochrophyta</taxon>
        <taxon>Bacillariophyta</taxon>
        <taxon>Coscinodiscophyceae</taxon>
        <taxon>Thalassiosirophycidae</taxon>
        <taxon>Stephanodiscales</taxon>
        <taxon>Stephanodiscaceae</taxon>
        <taxon>Cyclotella</taxon>
    </lineage>
</organism>
<keyword evidence="2" id="KW-1185">Reference proteome</keyword>
<reference evidence="1 2" key="1">
    <citation type="submission" date="2024-10" db="EMBL/GenBank/DDBJ databases">
        <title>Updated reference genomes for cyclostephanoid diatoms.</title>
        <authorList>
            <person name="Roberts W.R."/>
            <person name="Alverson A.J."/>
        </authorList>
    </citation>
    <scope>NUCLEOTIDE SEQUENCE [LARGE SCALE GENOMIC DNA]</scope>
    <source>
        <strain evidence="1 2">AJA010-31</strain>
    </source>
</reference>
<evidence type="ECO:0008006" key="3">
    <source>
        <dbReference type="Google" id="ProtNLM"/>
    </source>
</evidence>
<gene>
    <name evidence="1" type="ORF">ACHAWO_000970</name>
</gene>
<dbReference type="Gene3D" id="3.30.450.150">
    <property type="entry name" value="Haem-degrading domain"/>
    <property type="match status" value="1"/>
</dbReference>
<sequence>MSRFKLSLDAADALANGVVACVKRNGFSPIVVNVVDSNANVLVQKRMDGCVHVGIPQFSYAKAYTCIVMKQSSRDFRDKYTKENNPGKISQLQSMISITSGKMACFPGGVLLKDENNEVVGAIGVSGAAGDEDEYAALKSVWDSKFPLTTEPKEHSCSTVRDE</sequence>
<dbReference type="Pfam" id="PF03928">
    <property type="entry name" value="HbpS-like"/>
    <property type="match status" value="1"/>
</dbReference>
<evidence type="ECO:0000313" key="1">
    <source>
        <dbReference type="EMBL" id="KAL3799049.1"/>
    </source>
</evidence>
<evidence type="ECO:0000313" key="2">
    <source>
        <dbReference type="Proteomes" id="UP001530400"/>
    </source>
</evidence>
<dbReference type="InterPro" id="IPR038084">
    <property type="entry name" value="PduO/GlcC-like_sf"/>
</dbReference>
<name>A0ABD3QH13_9STRA</name>